<sequence>MQAPFAELDSLVALITSAVADVKAEYTKLNLAVPDLTSVDDHPLDSMPVPRKLKKAVETVNGACAQLSTSLLSPHHAMYLRSNDYITSICIRLAYEAKVADLLKEHPNGLHISKIAAKCGIPDVKMARIMRLLATKQCFREVENDVFANNRLSALICSDNPFASVIGVSTDDQFLGGAVLYETLADKIAGPSYDTNHSPFARAHDGHSFWKFYHEIRFPWKDLPAGTTVCDLGSGVGYMSMDLIRLNPGINVVMQDTKETVELGKAFWQEKAPEAVSNGRAKFKAIDFLKEPPVTADVYYLKHILHNWEDKESEAILANIKKAMKPGSRIIIQDYVMRHVSAISDDEAAFLGRAPAPLPSNFGEGRIQQYILDIAMMILMNSRERTLAEFKQLGNAVGLEIAKVWDCGELSALEYRLPA</sequence>
<protein>
    <submittedName>
        <fullName evidence="6">Uncharacterized protein</fullName>
    </submittedName>
</protein>
<comment type="caution">
    <text evidence="6">The sequence shown here is derived from an EMBL/GenBank/DDBJ whole genome shotgun (WGS) entry which is preliminary data.</text>
</comment>
<dbReference type="OrthoDB" id="1606438at2759"/>
<dbReference type="PANTHER" id="PTHR43712">
    <property type="entry name" value="PUTATIVE (AFU_ORTHOLOGUE AFUA_4G14580)-RELATED"/>
    <property type="match status" value="1"/>
</dbReference>
<dbReference type="EMBL" id="RWJN01000391">
    <property type="protein sequence ID" value="TCD62225.1"/>
    <property type="molecule type" value="Genomic_DNA"/>
</dbReference>
<evidence type="ECO:0000256" key="1">
    <source>
        <dbReference type="ARBA" id="ARBA00022603"/>
    </source>
</evidence>
<gene>
    <name evidence="6" type="ORF">EIP91_007204</name>
</gene>
<evidence type="ECO:0000313" key="6">
    <source>
        <dbReference type="EMBL" id="TCD62225.1"/>
    </source>
</evidence>
<feature type="domain" description="O-methyltransferase dimerisation" evidence="5">
    <location>
        <begin position="83"/>
        <end position="156"/>
    </location>
</feature>
<dbReference type="PANTHER" id="PTHR43712:SF2">
    <property type="entry name" value="O-METHYLTRANSFERASE CICE"/>
    <property type="match status" value="1"/>
</dbReference>
<dbReference type="Gene3D" id="1.10.10.10">
    <property type="entry name" value="Winged helix-like DNA-binding domain superfamily/Winged helix DNA-binding domain"/>
    <property type="match status" value="1"/>
</dbReference>
<dbReference type="InterPro" id="IPR029063">
    <property type="entry name" value="SAM-dependent_MTases_sf"/>
</dbReference>
<evidence type="ECO:0000259" key="5">
    <source>
        <dbReference type="Pfam" id="PF08100"/>
    </source>
</evidence>
<evidence type="ECO:0000256" key="3">
    <source>
        <dbReference type="ARBA" id="ARBA00022691"/>
    </source>
</evidence>
<proteinExistence type="predicted"/>
<keyword evidence="1" id="KW-0489">Methyltransferase</keyword>
<dbReference type="GO" id="GO:0008171">
    <property type="term" value="F:O-methyltransferase activity"/>
    <property type="evidence" value="ECO:0007669"/>
    <property type="project" value="InterPro"/>
</dbReference>
<organism evidence="6 7">
    <name type="scientific">Steccherinum ochraceum</name>
    <dbReference type="NCBI Taxonomy" id="92696"/>
    <lineage>
        <taxon>Eukaryota</taxon>
        <taxon>Fungi</taxon>
        <taxon>Dikarya</taxon>
        <taxon>Basidiomycota</taxon>
        <taxon>Agaricomycotina</taxon>
        <taxon>Agaricomycetes</taxon>
        <taxon>Polyporales</taxon>
        <taxon>Steccherinaceae</taxon>
        <taxon>Steccherinum</taxon>
    </lineage>
</organism>
<dbReference type="InterPro" id="IPR012967">
    <property type="entry name" value="COMT_dimerisation"/>
</dbReference>
<evidence type="ECO:0000259" key="4">
    <source>
        <dbReference type="Pfam" id="PF00891"/>
    </source>
</evidence>
<dbReference type="PROSITE" id="PS51683">
    <property type="entry name" value="SAM_OMT_II"/>
    <property type="match status" value="1"/>
</dbReference>
<name>A0A4R0RA90_9APHY</name>
<dbReference type="Proteomes" id="UP000292702">
    <property type="component" value="Unassembled WGS sequence"/>
</dbReference>
<dbReference type="GO" id="GO:0032259">
    <property type="term" value="P:methylation"/>
    <property type="evidence" value="ECO:0007669"/>
    <property type="project" value="UniProtKB-KW"/>
</dbReference>
<dbReference type="InterPro" id="IPR001077">
    <property type="entry name" value="COMT_C"/>
</dbReference>
<dbReference type="CDD" id="cd02440">
    <property type="entry name" value="AdoMet_MTases"/>
    <property type="match status" value="1"/>
</dbReference>
<reference evidence="6 7" key="1">
    <citation type="submission" date="2018-11" db="EMBL/GenBank/DDBJ databases">
        <title>Genome assembly of Steccherinum ochraceum LE-BIN_3174, the white-rot fungus of the Steccherinaceae family (The Residual Polyporoid clade, Polyporales, Basidiomycota).</title>
        <authorList>
            <person name="Fedorova T.V."/>
            <person name="Glazunova O.A."/>
            <person name="Landesman E.O."/>
            <person name="Moiseenko K.V."/>
            <person name="Psurtseva N.V."/>
            <person name="Savinova O.S."/>
            <person name="Shakhova N.V."/>
            <person name="Tyazhelova T.V."/>
            <person name="Vasina D.V."/>
        </authorList>
    </citation>
    <scope>NUCLEOTIDE SEQUENCE [LARGE SCALE GENOMIC DNA]</scope>
    <source>
        <strain evidence="6 7">LE-BIN_3174</strain>
    </source>
</reference>
<dbReference type="Pfam" id="PF00891">
    <property type="entry name" value="Methyltransf_2"/>
    <property type="match status" value="1"/>
</dbReference>
<dbReference type="SUPFAM" id="SSF53335">
    <property type="entry name" value="S-adenosyl-L-methionine-dependent methyltransferases"/>
    <property type="match status" value="1"/>
</dbReference>
<keyword evidence="2" id="KW-0808">Transferase</keyword>
<keyword evidence="3" id="KW-0949">S-adenosyl-L-methionine</keyword>
<dbReference type="InterPro" id="IPR036388">
    <property type="entry name" value="WH-like_DNA-bd_sf"/>
</dbReference>
<dbReference type="InterPro" id="IPR036390">
    <property type="entry name" value="WH_DNA-bd_sf"/>
</dbReference>
<evidence type="ECO:0000256" key="2">
    <source>
        <dbReference type="ARBA" id="ARBA00022679"/>
    </source>
</evidence>
<dbReference type="SUPFAM" id="SSF46785">
    <property type="entry name" value="Winged helix' DNA-binding domain"/>
    <property type="match status" value="1"/>
</dbReference>
<evidence type="ECO:0000313" key="7">
    <source>
        <dbReference type="Proteomes" id="UP000292702"/>
    </source>
</evidence>
<dbReference type="AlphaFoldDB" id="A0A4R0RA90"/>
<dbReference type="GO" id="GO:0046983">
    <property type="term" value="F:protein dimerization activity"/>
    <property type="evidence" value="ECO:0007669"/>
    <property type="project" value="InterPro"/>
</dbReference>
<dbReference type="Pfam" id="PF08100">
    <property type="entry name" value="Dimerisation"/>
    <property type="match status" value="1"/>
</dbReference>
<dbReference type="STRING" id="92696.A0A4R0RA90"/>
<accession>A0A4R0RA90</accession>
<feature type="domain" description="O-methyltransferase C-terminal" evidence="4">
    <location>
        <begin position="223"/>
        <end position="338"/>
    </location>
</feature>
<dbReference type="Gene3D" id="3.40.50.150">
    <property type="entry name" value="Vaccinia Virus protein VP39"/>
    <property type="match status" value="1"/>
</dbReference>
<dbReference type="InterPro" id="IPR016461">
    <property type="entry name" value="COMT-like"/>
</dbReference>
<keyword evidence="7" id="KW-1185">Reference proteome</keyword>